<dbReference type="PANTHER" id="PTHR43477:SF1">
    <property type="entry name" value="DIHYDROANTICAPSIN 7-DEHYDROGENASE"/>
    <property type="match status" value="1"/>
</dbReference>
<keyword evidence="2" id="KW-0560">Oxidoreductase</keyword>
<dbReference type="PANTHER" id="PTHR43477">
    <property type="entry name" value="DIHYDROANTICAPSIN 7-DEHYDROGENASE"/>
    <property type="match status" value="1"/>
</dbReference>
<proteinExistence type="inferred from homology"/>
<reference evidence="4" key="1">
    <citation type="journal article" date="2019" name="Int. J. Syst. Evol. Microbiol.">
        <title>The Global Catalogue of Microorganisms (GCM) 10K type strain sequencing project: providing services to taxonomists for standard genome sequencing and annotation.</title>
        <authorList>
            <consortium name="The Broad Institute Genomics Platform"/>
            <consortium name="The Broad Institute Genome Sequencing Center for Infectious Disease"/>
            <person name="Wu L."/>
            <person name="Ma J."/>
        </authorList>
    </citation>
    <scope>NUCLEOTIDE SEQUENCE [LARGE SCALE GENOMIC DNA]</scope>
    <source>
        <strain evidence="4">CGMCC 1.10363</strain>
    </source>
</reference>
<dbReference type="PRINTS" id="PR00081">
    <property type="entry name" value="GDHRDH"/>
</dbReference>
<evidence type="ECO:0000313" key="4">
    <source>
        <dbReference type="Proteomes" id="UP001595900"/>
    </source>
</evidence>
<dbReference type="Gene3D" id="3.40.50.720">
    <property type="entry name" value="NAD(P)-binding Rossmann-like Domain"/>
    <property type="match status" value="1"/>
</dbReference>
<organism evidence="3 4">
    <name type="scientific">Gryllotalpicola reticulitermitis</name>
    <dbReference type="NCBI Taxonomy" id="1184153"/>
    <lineage>
        <taxon>Bacteria</taxon>
        <taxon>Bacillati</taxon>
        <taxon>Actinomycetota</taxon>
        <taxon>Actinomycetes</taxon>
        <taxon>Micrococcales</taxon>
        <taxon>Microbacteriaceae</taxon>
        <taxon>Gryllotalpicola</taxon>
    </lineage>
</organism>
<evidence type="ECO:0000256" key="2">
    <source>
        <dbReference type="ARBA" id="ARBA00023002"/>
    </source>
</evidence>
<dbReference type="RefSeq" id="WP_390228880.1">
    <property type="nucleotide sequence ID" value="NZ_JBHSCN010000005.1"/>
</dbReference>
<dbReference type="SUPFAM" id="SSF51735">
    <property type="entry name" value="NAD(P)-binding Rossmann-fold domains"/>
    <property type="match status" value="1"/>
</dbReference>
<accession>A0ABV8Q5Z2</accession>
<dbReference type="InterPro" id="IPR051122">
    <property type="entry name" value="SDR_DHRS6-like"/>
</dbReference>
<keyword evidence="4" id="KW-1185">Reference proteome</keyword>
<protein>
    <submittedName>
        <fullName evidence="3">SDR family oxidoreductase</fullName>
    </submittedName>
</protein>
<sequence length="239" mass="23799">MASPHITLVVGGTSGIGLATARRLAAAGGTVHVASRDAAKVAALASSAPELVAHQLDGADGAAVAELAAALAPIDALVVTIASSAGMGLLAELDPASLRRGFDEKVIAMLTVLQASVPHLRPQGSITLVGAISAHAAMPGTAGIGAVNAAVESLVRPLAVELAPRRINAVSPGLVDTPWWSGMPDQARADYFASAAAKLPVRHVSSADEIAEAVALLATNTSMTGTIVPVDGGARLVQL</sequence>
<name>A0ABV8Q5Z2_9MICO</name>
<dbReference type="InterPro" id="IPR036291">
    <property type="entry name" value="NAD(P)-bd_dom_sf"/>
</dbReference>
<dbReference type="Proteomes" id="UP001595900">
    <property type="component" value="Unassembled WGS sequence"/>
</dbReference>
<evidence type="ECO:0000313" key="3">
    <source>
        <dbReference type="EMBL" id="MFC4243802.1"/>
    </source>
</evidence>
<comment type="similarity">
    <text evidence="1">Belongs to the short-chain dehydrogenases/reductases (SDR) family.</text>
</comment>
<dbReference type="InterPro" id="IPR002347">
    <property type="entry name" value="SDR_fam"/>
</dbReference>
<dbReference type="Pfam" id="PF13561">
    <property type="entry name" value="adh_short_C2"/>
    <property type="match status" value="1"/>
</dbReference>
<dbReference type="EMBL" id="JBHSCN010000005">
    <property type="protein sequence ID" value="MFC4243802.1"/>
    <property type="molecule type" value="Genomic_DNA"/>
</dbReference>
<evidence type="ECO:0000256" key="1">
    <source>
        <dbReference type="ARBA" id="ARBA00006484"/>
    </source>
</evidence>
<comment type="caution">
    <text evidence="3">The sequence shown here is derived from an EMBL/GenBank/DDBJ whole genome shotgun (WGS) entry which is preliminary data.</text>
</comment>
<gene>
    <name evidence="3" type="ORF">ACFOYW_10485</name>
</gene>